<dbReference type="Pfam" id="PF09442">
    <property type="entry name" value="DUF2018"/>
    <property type="match status" value="1"/>
</dbReference>
<dbReference type="Gene3D" id="1.10.3350.10">
    <property type="entry name" value="HP0242-like domain"/>
    <property type="match status" value="1"/>
</dbReference>
<comment type="caution">
    <text evidence="1">The sequence shown here is derived from an EMBL/GenBank/DDBJ whole genome shotgun (WGS) entry which is preliminary data.</text>
</comment>
<dbReference type="AlphaFoldDB" id="A0A3D8IY82"/>
<dbReference type="InterPro" id="IPR023126">
    <property type="entry name" value="HP0242-like_sf"/>
</dbReference>
<dbReference type="RefSeq" id="WP_104724536.1">
    <property type="nucleotide sequence ID" value="NZ_FZNE01000003.1"/>
</dbReference>
<dbReference type="OrthoDB" id="5327906at2"/>
<evidence type="ECO:0000313" key="2">
    <source>
        <dbReference type="Proteomes" id="UP000257067"/>
    </source>
</evidence>
<accession>A0A3D8IY82</accession>
<name>A0A3D8IY82_9HELI</name>
<sequence length="74" mass="8497">MFDELFEGSPIAKWKEIILHASPSCVEEELERLLEELAVYELQQEGEEINAQSINRKKCDLAITSMSKILSKNE</sequence>
<protein>
    <submittedName>
        <fullName evidence="1">DUF2018 domain-containing protein</fullName>
    </submittedName>
</protein>
<gene>
    <name evidence="1" type="ORF">CQA62_02355</name>
</gene>
<keyword evidence="2" id="KW-1185">Reference proteome</keyword>
<organism evidence="1 2">
    <name type="scientific">Helicobacter cholecystus</name>
    <dbReference type="NCBI Taxonomy" id="45498"/>
    <lineage>
        <taxon>Bacteria</taxon>
        <taxon>Pseudomonadati</taxon>
        <taxon>Campylobacterota</taxon>
        <taxon>Epsilonproteobacteria</taxon>
        <taxon>Campylobacterales</taxon>
        <taxon>Helicobacteraceae</taxon>
        <taxon>Helicobacter</taxon>
    </lineage>
</organism>
<evidence type="ECO:0000313" key="1">
    <source>
        <dbReference type="EMBL" id="RDU69511.1"/>
    </source>
</evidence>
<reference evidence="1 2" key="1">
    <citation type="submission" date="2018-04" db="EMBL/GenBank/DDBJ databases">
        <title>Novel Campyloabacter and Helicobacter Species and Strains.</title>
        <authorList>
            <person name="Mannion A.J."/>
            <person name="Shen Z."/>
            <person name="Fox J.G."/>
        </authorList>
    </citation>
    <scope>NUCLEOTIDE SEQUENCE [LARGE SCALE GENOMIC DNA]</scope>
    <source>
        <strain evidence="1 2">ATCC 700242</strain>
    </source>
</reference>
<dbReference type="EMBL" id="NXLU01000002">
    <property type="protein sequence ID" value="RDU69511.1"/>
    <property type="molecule type" value="Genomic_DNA"/>
</dbReference>
<dbReference type="Proteomes" id="UP000257067">
    <property type="component" value="Unassembled WGS sequence"/>
</dbReference>
<dbReference type="SUPFAM" id="SSF158752">
    <property type="entry name" value="HP0242-like"/>
    <property type="match status" value="1"/>
</dbReference>
<proteinExistence type="predicted"/>
<dbReference type="InterPro" id="IPR018563">
    <property type="entry name" value="DUF2018"/>
</dbReference>